<feature type="domain" description="HTH cro/C1-type" evidence="2">
    <location>
        <begin position="19"/>
        <end position="74"/>
    </location>
</feature>
<evidence type="ECO:0000256" key="1">
    <source>
        <dbReference type="ARBA" id="ARBA00023125"/>
    </source>
</evidence>
<keyword evidence="4" id="KW-1185">Reference proteome</keyword>
<dbReference type="Proteomes" id="UP000000647">
    <property type="component" value="Chromosome"/>
</dbReference>
<dbReference type="CDD" id="cd00093">
    <property type="entry name" value="HTH_XRE"/>
    <property type="match status" value="1"/>
</dbReference>
<organism evidence="3 4">
    <name type="scientific">Halorhodospira halophila (strain DSM 244 / SL1)</name>
    <name type="common">Ectothiorhodospira halophila (strain DSM 244 / SL1)</name>
    <dbReference type="NCBI Taxonomy" id="349124"/>
    <lineage>
        <taxon>Bacteria</taxon>
        <taxon>Pseudomonadati</taxon>
        <taxon>Pseudomonadota</taxon>
        <taxon>Gammaproteobacteria</taxon>
        <taxon>Chromatiales</taxon>
        <taxon>Ectothiorhodospiraceae</taxon>
        <taxon>Halorhodospira</taxon>
    </lineage>
</organism>
<dbReference type="eggNOG" id="COG1396">
    <property type="taxonomic scope" value="Bacteria"/>
</dbReference>
<accession>A1WU43</accession>
<evidence type="ECO:0000259" key="2">
    <source>
        <dbReference type="PROSITE" id="PS50943"/>
    </source>
</evidence>
<evidence type="ECO:0000313" key="4">
    <source>
        <dbReference type="Proteomes" id="UP000000647"/>
    </source>
</evidence>
<reference evidence="3 4" key="2">
    <citation type="journal article" date="2013" name="Stand. Genomic Sci.">
        <title>Complete genome sequence of Halorhodospira halophila SL1.</title>
        <authorList>
            <person name="Challacombe J.F."/>
            <person name="Majid S."/>
            <person name="Deole R."/>
            <person name="Brettin T.S."/>
            <person name="Bruce D."/>
            <person name="Delano S.F."/>
            <person name="Detter J.C."/>
            <person name="Gleasner C.D."/>
            <person name="Han C.S."/>
            <person name="Misra M."/>
            <person name="Reitenga K.G."/>
            <person name="Mikhailova N."/>
            <person name="Woyke T."/>
            <person name="Pitluck S."/>
            <person name="Nolan M."/>
            <person name="Land M.L."/>
            <person name="Saunders E."/>
            <person name="Tapia R."/>
            <person name="Lapidus A."/>
            <person name="Ivanova N."/>
            <person name="Hoff W.D."/>
        </authorList>
    </citation>
    <scope>NUCLEOTIDE SEQUENCE [LARGE SCALE GENOMIC DNA]</scope>
    <source>
        <strain evidence="4">DSM 244 / SL1</strain>
    </source>
</reference>
<gene>
    <name evidence="3" type="ordered locus">Hhal_0415</name>
</gene>
<dbReference type="OrthoDB" id="9800901at2"/>
<protein>
    <submittedName>
        <fullName evidence="3">Transcriptional regulator, XRE family</fullName>
    </submittedName>
</protein>
<dbReference type="InterPro" id="IPR050807">
    <property type="entry name" value="TransReg_Diox_bact_type"/>
</dbReference>
<reference evidence="4" key="1">
    <citation type="submission" date="2006-12" db="EMBL/GenBank/DDBJ databases">
        <title>Complete sequence of Halorhodospira halophila SL1.</title>
        <authorList>
            <consortium name="US DOE Joint Genome Institute"/>
            <person name="Copeland A."/>
            <person name="Lucas S."/>
            <person name="Lapidus A."/>
            <person name="Barry K."/>
            <person name="Detter J.C."/>
            <person name="Glavina del Rio T."/>
            <person name="Hammon N."/>
            <person name="Israni S."/>
            <person name="Dalin E."/>
            <person name="Tice H."/>
            <person name="Pitluck S."/>
            <person name="Saunders E."/>
            <person name="Brettin T."/>
            <person name="Bruce D."/>
            <person name="Han C."/>
            <person name="Tapia R."/>
            <person name="Schmutz J."/>
            <person name="Larimer F."/>
            <person name="Land M."/>
            <person name="Hauser L."/>
            <person name="Kyrpides N."/>
            <person name="Mikhailova N."/>
            <person name="Hoff W."/>
            <person name="Richardson P."/>
        </authorList>
    </citation>
    <scope>NUCLEOTIDE SEQUENCE [LARGE SCALE GENOMIC DNA]</scope>
    <source>
        <strain evidence="4">DSM 244 / SL1</strain>
    </source>
</reference>
<dbReference type="RefSeq" id="WP_011813228.1">
    <property type="nucleotide sequence ID" value="NC_008789.1"/>
</dbReference>
<dbReference type="GO" id="GO:0003700">
    <property type="term" value="F:DNA-binding transcription factor activity"/>
    <property type="evidence" value="ECO:0007669"/>
    <property type="project" value="TreeGrafter"/>
</dbReference>
<dbReference type="PANTHER" id="PTHR46797">
    <property type="entry name" value="HTH-TYPE TRANSCRIPTIONAL REGULATOR"/>
    <property type="match status" value="1"/>
</dbReference>
<proteinExistence type="predicted"/>
<dbReference type="AlphaFoldDB" id="A1WU43"/>
<sequence>MPDRNRQQESLLAAAGASIREIRQENGLSQEQLAMDAGIDQSTLSKIERIGPHVTSWRTLFAILDVLGCEATILISKLEDIEVRPRHL</sequence>
<dbReference type="HOGENOM" id="CLU_066192_29_0_6"/>
<dbReference type="GO" id="GO:0003677">
    <property type="term" value="F:DNA binding"/>
    <property type="evidence" value="ECO:0007669"/>
    <property type="project" value="UniProtKB-KW"/>
</dbReference>
<keyword evidence="1" id="KW-0238">DNA-binding</keyword>
<dbReference type="PROSITE" id="PS50943">
    <property type="entry name" value="HTH_CROC1"/>
    <property type="match status" value="1"/>
</dbReference>
<dbReference type="InterPro" id="IPR001387">
    <property type="entry name" value="Cro/C1-type_HTH"/>
</dbReference>
<dbReference type="Gene3D" id="1.10.260.40">
    <property type="entry name" value="lambda repressor-like DNA-binding domains"/>
    <property type="match status" value="1"/>
</dbReference>
<dbReference type="STRING" id="349124.Hhal_0415"/>
<dbReference type="PANTHER" id="PTHR46797:SF1">
    <property type="entry name" value="METHYLPHOSPHONATE SYNTHASE"/>
    <property type="match status" value="1"/>
</dbReference>
<dbReference type="EMBL" id="CP000544">
    <property type="protein sequence ID" value="ABM61205.1"/>
    <property type="molecule type" value="Genomic_DNA"/>
</dbReference>
<dbReference type="InterPro" id="IPR010982">
    <property type="entry name" value="Lambda_DNA-bd_dom_sf"/>
</dbReference>
<dbReference type="SMART" id="SM00530">
    <property type="entry name" value="HTH_XRE"/>
    <property type="match status" value="1"/>
</dbReference>
<name>A1WU43_HALHL</name>
<dbReference type="GO" id="GO:0005829">
    <property type="term" value="C:cytosol"/>
    <property type="evidence" value="ECO:0007669"/>
    <property type="project" value="TreeGrafter"/>
</dbReference>
<dbReference type="SUPFAM" id="SSF47413">
    <property type="entry name" value="lambda repressor-like DNA-binding domains"/>
    <property type="match status" value="1"/>
</dbReference>
<dbReference type="KEGG" id="hha:Hhal_0415"/>
<dbReference type="Pfam" id="PF01381">
    <property type="entry name" value="HTH_3"/>
    <property type="match status" value="1"/>
</dbReference>
<evidence type="ECO:0000313" key="3">
    <source>
        <dbReference type="EMBL" id="ABM61205.1"/>
    </source>
</evidence>